<evidence type="ECO:0000313" key="9">
    <source>
        <dbReference type="Proteomes" id="UP000316541"/>
    </source>
</evidence>
<comment type="caution">
    <text evidence="8">The sequence shown here is derived from an EMBL/GenBank/DDBJ whole genome shotgun (WGS) entry which is preliminary data.</text>
</comment>
<keyword evidence="4 5" id="KW-0067">ATP-binding</keyword>
<dbReference type="CDD" id="cd14014">
    <property type="entry name" value="STKc_PknB_like"/>
    <property type="match status" value="1"/>
</dbReference>
<protein>
    <submittedName>
        <fullName evidence="8">Protein kinase</fullName>
    </submittedName>
</protein>
<organism evidence="8 9">
    <name type="scientific">Microbispora hainanensis</name>
    <dbReference type="NCBI Taxonomy" id="568844"/>
    <lineage>
        <taxon>Bacteria</taxon>
        <taxon>Bacillati</taxon>
        <taxon>Actinomycetota</taxon>
        <taxon>Actinomycetes</taxon>
        <taxon>Streptosporangiales</taxon>
        <taxon>Streptosporangiaceae</taxon>
        <taxon>Microbispora</taxon>
    </lineage>
</organism>
<dbReference type="Pfam" id="PF00069">
    <property type="entry name" value="Pkinase"/>
    <property type="match status" value="1"/>
</dbReference>
<dbReference type="GO" id="GO:0004674">
    <property type="term" value="F:protein serine/threonine kinase activity"/>
    <property type="evidence" value="ECO:0007669"/>
    <property type="project" value="TreeGrafter"/>
</dbReference>
<dbReference type="InterPro" id="IPR000719">
    <property type="entry name" value="Prot_kinase_dom"/>
</dbReference>
<dbReference type="InterPro" id="IPR008271">
    <property type="entry name" value="Ser/Thr_kinase_AS"/>
</dbReference>
<evidence type="ECO:0000259" key="7">
    <source>
        <dbReference type="PROSITE" id="PS50011"/>
    </source>
</evidence>
<evidence type="ECO:0000256" key="5">
    <source>
        <dbReference type="PROSITE-ProRule" id="PRU10141"/>
    </source>
</evidence>
<evidence type="ECO:0000313" key="8">
    <source>
        <dbReference type="EMBL" id="TQS18885.1"/>
    </source>
</evidence>
<evidence type="ECO:0000256" key="2">
    <source>
        <dbReference type="ARBA" id="ARBA00022741"/>
    </source>
</evidence>
<dbReference type="Gene3D" id="1.10.510.10">
    <property type="entry name" value="Transferase(Phosphotransferase) domain 1"/>
    <property type="match status" value="1"/>
</dbReference>
<sequence>MQPLLTGDPRRIGPYLVVGRLGAGGMGAVYAAVDGSGRRVAVKLVHETLSVDLEFRRRFSRETSVLAGVEGACLARVLDSDAGTERPWLATEFIPGPTLEQHVEAEGPLTGDALYGLAAGVAEALVAMHAAGVVHRDLKPPNVILSPQGPRLIDFGIAKVLDSTSMTHTGTLIGSPGWISPEEYGDGNTGTPADVYGWGLLVLYASTGEPPYGTGRLEVLAYRVREQIPDLQAVPEDLRDLVGRALAKDPAERPAAADVLAAVTETWQGEEPGTEPGDVTSFIQRTWVLPSHEAPDWPEVVVAPAPPTRLLRSEEPVTAPATAEAAAAVSGANNAPVTAAGRPSRASWIHAYVATAAAVTLITVTAIIAASASERSTPVVTQAAPASPVQATVAPAPVATATVTPAPAESPKKKPEAAGRRVSFKGVSLTLPKGWRMTTDGDDRACVESPRSGGADGPWDFFCRPDSMAVELTSTKDDWPGFGIEDSEFGFMWGQHVPCLTGGSVLRDPYGSISDDEGEAGLYYGIDPYASRLVHSGLAKMRDGRKAYYREWQVACEVNLVYTMMVWYLPQSKVAFYVLSAHPEDEKGYKQIIASVDLRGYKHAAKL</sequence>
<dbReference type="PROSITE" id="PS00108">
    <property type="entry name" value="PROTEIN_KINASE_ST"/>
    <property type="match status" value="1"/>
</dbReference>
<evidence type="ECO:0000256" key="3">
    <source>
        <dbReference type="ARBA" id="ARBA00022777"/>
    </source>
</evidence>
<dbReference type="GO" id="GO:0005524">
    <property type="term" value="F:ATP binding"/>
    <property type="evidence" value="ECO:0007669"/>
    <property type="project" value="UniProtKB-UniRule"/>
</dbReference>
<dbReference type="SUPFAM" id="SSF56112">
    <property type="entry name" value="Protein kinase-like (PK-like)"/>
    <property type="match status" value="1"/>
</dbReference>
<keyword evidence="2 5" id="KW-0547">Nucleotide-binding</keyword>
<dbReference type="RefSeq" id="WP_142620906.1">
    <property type="nucleotide sequence ID" value="NZ_VIRM01000028.1"/>
</dbReference>
<dbReference type="Gene3D" id="3.30.200.20">
    <property type="entry name" value="Phosphorylase Kinase, domain 1"/>
    <property type="match status" value="1"/>
</dbReference>
<evidence type="ECO:0000256" key="4">
    <source>
        <dbReference type="ARBA" id="ARBA00022840"/>
    </source>
</evidence>
<proteinExistence type="predicted"/>
<reference evidence="8 9" key="1">
    <citation type="submission" date="2019-07" db="EMBL/GenBank/DDBJ databases">
        <title>Microbispora hainanensis DSM 45428.</title>
        <authorList>
            <person name="Thawai C."/>
        </authorList>
    </citation>
    <scope>NUCLEOTIDE SEQUENCE [LARGE SCALE GENOMIC DNA]</scope>
    <source>
        <strain evidence="8 9">DSM 45428</strain>
    </source>
</reference>
<dbReference type="SMART" id="SM00220">
    <property type="entry name" value="S_TKc"/>
    <property type="match status" value="1"/>
</dbReference>
<dbReference type="PANTHER" id="PTHR43289:SF34">
    <property type="entry name" value="SERINE_THREONINE-PROTEIN KINASE YBDM-RELATED"/>
    <property type="match status" value="1"/>
</dbReference>
<feature type="compositionally biased region" description="Basic and acidic residues" evidence="6">
    <location>
        <begin position="410"/>
        <end position="419"/>
    </location>
</feature>
<feature type="region of interest" description="Disordered" evidence="6">
    <location>
        <begin position="402"/>
        <end position="421"/>
    </location>
</feature>
<feature type="domain" description="Protein kinase" evidence="7">
    <location>
        <begin position="15"/>
        <end position="268"/>
    </location>
</feature>
<feature type="binding site" evidence="5">
    <location>
        <position position="43"/>
    </location>
    <ligand>
        <name>ATP</name>
        <dbReference type="ChEBI" id="CHEBI:30616"/>
    </ligand>
</feature>
<gene>
    <name evidence="8" type="ORF">FLX08_22205</name>
</gene>
<evidence type="ECO:0000256" key="6">
    <source>
        <dbReference type="SAM" id="MobiDB-lite"/>
    </source>
</evidence>
<dbReference type="Proteomes" id="UP000316541">
    <property type="component" value="Unassembled WGS sequence"/>
</dbReference>
<dbReference type="InterPro" id="IPR011009">
    <property type="entry name" value="Kinase-like_dom_sf"/>
</dbReference>
<dbReference type="PROSITE" id="PS50011">
    <property type="entry name" value="PROTEIN_KINASE_DOM"/>
    <property type="match status" value="1"/>
</dbReference>
<dbReference type="PANTHER" id="PTHR43289">
    <property type="entry name" value="MITOGEN-ACTIVATED PROTEIN KINASE KINASE KINASE 20-RELATED"/>
    <property type="match status" value="1"/>
</dbReference>
<accession>A0A544YQ38</accession>
<keyword evidence="3 8" id="KW-0418">Kinase</keyword>
<keyword evidence="1" id="KW-0808">Transferase</keyword>
<dbReference type="EMBL" id="VIRM01000028">
    <property type="protein sequence ID" value="TQS18885.1"/>
    <property type="molecule type" value="Genomic_DNA"/>
</dbReference>
<name>A0A544YQ38_9ACTN</name>
<dbReference type="PROSITE" id="PS00107">
    <property type="entry name" value="PROTEIN_KINASE_ATP"/>
    <property type="match status" value="1"/>
</dbReference>
<evidence type="ECO:0000256" key="1">
    <source>
        <dbReference type="ARBA" id="ARBA00022679"/>
    </source>
</evidence>
<dbReference type="InterPro" id="IPR017441">
    <property type="entry name" value="Protein_kinase_ATP_BS"/>
</dbReference>
<dbReference type="AlphaFoldDB" id="A0A544YQ38"/>